<feature type="signal peptide" evidence="1">
    <location>
        <begin position="1"/>
        <end position="21"/>
    </location>
</feature>
<keyword evidence="1" id="KW-0732">Signal</keyword>
<sequence length="340" mass="37555">MKKALLLLLTIILYLHPASRAQDPHFSQFFASPMTLNPAFTGLFSGDYRIAGNYRSQWRSIATPYVTGTVSADFSILKNVISYTDIWGVGIMALYDKTGGGALVSNYVAISTSYHKGLDPEGNHTLAIGLQGAWMQKRVDQSKLIFENQIDNNGYNPGLPSSETLTNPKISYFDPNVGILYNGLVGEASNIYLGVSYYHITQPTETFMSQDNNRLSYRYTVHGGGSFPVNGYNRIHASALYMKQSTASETSIGAAYGFNLSGVPDDNPTMFYLGSWYRLKDAINPYVGLEIGGFNIGLTYDLNVSTLKPASNYRGGMEISVIYVHRTSENSKYKTLCPKF</sequence>
<dbReference type="Pfam" id="PF11751">
    <property type="entry name" value="PorP_SprF"/>
    <property type="match status" value="1"/>
</dbReference>
<evidence type="ECO:0000313" key="3">
    <source>
        <dbReference type="Proteomes" id="UP000324611"/>
    </source>
</evidence>
<comment type="caution">
    <text evidence="2">The sequence shown here is derived from an EMBL/GenBank/DDBJ whole genome shotgun (WGS) entry which is preliminary data.</text>
</comment>
<proteinExistence type="predicted"/>
<reference evidence="2 3" key="2">
    <citation type="submission" date="2019-09" db="EMBL/GenBank/DDBJ databases">
        <authorList>
            <person name="Jin C."/>
        </authorList>
    </citation>
    <scope>NUCLEOTIDE SEQUENCE [LARGE SCALE GENOMIC DNA]</scope>
    <source>
        <strain evidence="2 3">BN140078</strain>
    </source>
</reference>
<reference evidence="2 3" key="1">
    <citation type="submission" date="2019-09" db="EMBL/GenBank/DDBJ databases">
        <title>Chitinophaga ginsengihumi sp. nov., isolated from soil of ginseng rhizosphere.</title>
        <authorList>
            <person name="Lee J."/>
        </authorList>
    </citation>
    <scope>NUCLEOTIDE SEQUENCE [LARGE SCALE GENOMIC DNA]</scope>
    <source>
        <strain evidence="2 3">BN140078</strain>
    </source>
</reference>
<evidence type="ECO:0000313" key="2">
    <source>
        <dbReference type="EMBL" id="KAA2245584.1"/>
    </source>
</evidence>
<evidence type="ECO:0000256" key="1">
    <source>
        <dbReference type="SAM" id="SignalP"/>
    </source>
</evidence>
<name>A0A5B2W385_9BACT</name>
<feature type="chain" id="PRO_5022783778" evidence="1">
    <location>
        <begin position="22"/>
        <end position="340"/>
    </location>
</feature>
<dbReference type="AlphaFoldDB" id="A0A5B2W385"/>
<dbReference type="NCBIfam" id="TIGR03519">
    <property type="entry name" value="T9SS_PorP_fam"/>
    <property type="match status" value="1"/>
</dbReference>
<accession>A0A5B2W385</accession>
<protein>
    <submittedName>
        <fullName evidence="2">Type IX secretion system membrane protein PorP/SprF</fullName>
    </submittedName>
</protein>
<dbReference type="InterPro" id="IPR019861">
    <property type="entry name" value="PorP/SprF_Bacteroidetes"/>
</dbReference>
<dbReference type="EMBL" id="VUOC01000001">
    <property type="protein sequence ID" value="KAA2245584.1"/>
    <property type="molecule type" value="Genomic_DNA"/>
</dbReference>
<dbReference type="Proteomes" id="UP000324611">
    <property type="component" value="Unassembled WGS sequence"/>
</dbReference>
<gene>
    <name evidence="2" type="ORF">F0L74_06405</name>
</gene>
<keyword evidence="3" id="KW-1185">Reference proteome</keyword>
<organism evidence="2 3">
    <name type="scientific">Chitinophaga agrisoli</name>
    <dbReference type="NCBI Taxonomy" id="2607653"/>
    <lineage>
        <taxon>Bacteria</taxon>
        <taxon>Pseudomonadati</taxon>
        <taxon>Bacteroidota</taxon>
        <taxon>Chitinophagia</taxon>
        <taxon>Chitinophagales</taxon>
        <taxon>Chitinophagaceae</taxon>
        <taxon>Chitinophaga</taxon>
    </lineage>
</organism>
<dbReference type="RefSeq" id="WP_149836974.1">
    <property type="nucleotide sequence ID" value="NZ_VUOC01000001.1"/>
</dbReference>